<name>U2M3N0_9FIRM</name>
<dbReference type="Proteomes" id="UP000016662">
    <property type="component" value="Unassembled WGS sequence"/>
</dbReference>
<dbReference type="AlphaFoldDB" id="U2M3N0"/>
<dbReference type="HOGENOM" id="CLU_2371071_0_0_9"/>
<sequence>MHGIHLIFFKFLESLECQDFFLALSLISVAGLHRIRLRANVVPAGLFLVLCHGKILQKNPSTSFAVTPHQKNTSKTKDFERQACRFGKKGRSFPI</sequence>
<reference evidence="1 2" key="1">
    <citation type="submission" date="2013-07" db="EMBL/GenBank/DDBJ databases">
        <authorList>
            <person name="Weinstock G."/>
            <person name="Sodergren E."/>
            <person name="Wylie T."/>
            <person name="Fulton L."/>
            <person name="Fulton R."/>
            <person name="Fronick C."/>
            <person name="O'Laughlin M."/>
            <person name="Godfrey J."/>
            <person name="Miner T."/>
            <person name="Herter B."/>
            <person name="Appelbaum E."/>
            <person name="Cordes M."/>
            <person name="Lek S."/>
            <person name="Wollam A."/>
            <person name="Pepin K.H."/>
            <person name="Palsikar V.B."/>
            <person name="Mitreva M."/>
            <person name="Wilson R.K."/>
        </authorList>
    </citation>
    <scope>NUCLEOTIDE SEQUENCE [LARGE SCALE GENOMIC DNA]</scope>
    <source>
        <strain evidence="1 2">ATCC 27760</strain>
    </source>
</reference>
<accession>U2M3N0</accession>
<comment type="caution">
    <text evidence="1">The sequence shown here is derived from an EMBL/GenBank/DDBJ whole genome shotgun (WGS) entry which is preliminary data.</text>
</comment>
<proteinExistence type="predicted"/>
<gene>
    <name evidence="1" type="ORF">RUMCAL_01285</name>
</gene>
<evidence type="ECO:0000313" key="2">
    <source>
        <dbReference type="Proteomes" id="UP000016662"/>
    </source>
</evidence>
<protein>
    <submittedName>
        <fullName evidence="1">Uncharacterized protein</fullName>
    </submittedName>
</protein>
<evidence type="ECO:0000313" key="1">
    <source>
        <dbReference type="EMBL" id="ERJ96359.1"/>
    </source>
</evidence>
<organism evidence="1 2">
    <name type="scientific">Ruminococcus callidus ATCC 27760</name>
    <dbReference type="NCBI Taxonomy" id="411473"/>
    <lineage>
        <taxon>Bacteria</taxon>
        <taxon>Bacillati</taxon>
        <taxon>Bacillota</taxon>
        <taxon>Clostridia</taxon>
        <taxon>Eubacteriales</taxon>
        <taxon>Oscillospiraceae</taxon>
        <taxon>Ruminococcus</taxon>
    </lineage>
</organism>
<dbReference type="STRING" id="411473.RUMCAL_01285"/>
<keyword evidence="2" id="KW-1185">Reference proteome</keyword>
<dbReference type="EMBL" id="AWVF01000166">
    <property type="protein sequence ID" value="ERJ96359.1"/>
    <property type="molecule type" value="Genomic_DNA"/>
</dbReference>
<dbReference type="PATRIC" id="fig|411473.3.peg.1047"/>